<dbReference type="InterPro" id="IPR052348">
    <property type="entry name" value="Metallopeptidase_M50B"/>
</dbReference>
<dbReference type="PANTHER" id="PTHR35864:SF1">
    <property type="entry name" value="ZINC METALLOPROTEASE YWHC-RELATED"/>
    <property type="match status" value="1"/>
</dbReference>
<keyword evidence="1" id="KW-1133">Transmembrane helix</keyword>
<dbReference type="AlphaFoldDB" id="A0A5K7Z9H7"/>
<dbReference type="PANTHER" id="PTHR35864">
    <property type="entry name" value="ZINC METALLOPROTEASE MJ0611-RELATED"/>
    <property type="match status" value="1"/>
</dbReference>
<dbReference type="Proteomes" id="UP000427769">
    <property type="component" value="Chromosome"/>
</dbReference>
<evidence type="ECO:0000313" key="2">
    <source>
        <dbReference type="EMBL" id="BBO73137.1"/>
    </source>
</evidence>
<proteinExistence type="predicted"/>
<keyword evidence="3" id="KW-1185">Reference proteome</keyword>
<keyword evidence="1" id="KW-0812">Transmembrane</keyword>
<evidence type="ECO:0000313" key="3">
    <source>
        <dbReference type="Proteomes" id="UP000427769"/>
    </source>
</evidence>
<protein>
    <recommendedName>
        <fullName evidence="4">Peptidase M50 domain-containing protein</fullName>
    </recommendedName>
</protein>
<dbReference type="OrthoDB" id="9800627at2"/>
<keyword evidence="1" id="KW-0472">Membrane</keyword>
<feature type="transmembrane region" description="Helical" evidence="1">
    <location>
        <begin position="53"/>
        <end position="75"/>
    </location>
</feature>
<sequence length="80" mass="8893">MKCEAILPGLSFLAFLFSFVLHEIAHGLAACRCGDLTAYDAGRITANPVKHLHFWGSFQVPLIMAALSFPFVLAWENRSR</sequence>
<organism evidence="2 3">
    <name type="scientific">Desulfosarcina widdelii</name>
    <dbReference type="NCBI Taxonomy" id="947919"/>
    <lineage>
        <taxon>Bacteria</taxon>
        <taxon>Pseudomonadati</taxon>
        <taxon>Thermodesulfobacteriota</taxon>
        <taxon>Desulfobacteria</taxon>
        <taxon>Desulfobacterales</taxon>
        <taxon>Desulfosarcinaceae</taxon>
        <taxon>Desulfosarcina</taxon>
    </lineage>
</organism>
<dbReference type="KEGG" id="dwd:DSCW_05540"/>
<accession>A0A5K7Z9H7</accession>
<gene>
    <name evidence="2" type="ORF">DSCW_05540</name>
</gene>
<dbReference type="RefSeq" id="WP_155302269.1">
    <property type="nucleotide sequence ID" value="NZ_AP021875.1"/>
</dbReference>
<dbReference type="EMBL" id="AP021875">
    <property type="protein sequence ID" value="BBO73137.1"/>
    <property type="molecule type" value="Genomic_DNA"/>
</dbReference>
<evidence type="ECO:0000256" key="1">
    <source>
        <dbReference type="SAM" id="Phobius"/>
    </source>
</evidence>
<name>A0A5K7Z9H7_9BACT</name>
<evidence type="ECO:0008006" key="4">
    <source>
        <dbReference type="Google" id="ProtNLM"/>
    </source>
</evidence>
<reference evidence="2 3" key="1">
    <citation type="submission" date="2019-11" db="EMBL/GenBank/DDBJ databases">
        <title>Comparative genomics of hydrocarbon-degrading Desulfosarcina strains.</title>
        <authorList>
            <person name="Watanabe M."/>
            <person name="Kojima H."/>
            <person name="Fukui M."/>
        </authorList>
    </citation>
    <scope>NUCLEOTIDE SEQUENCE [LARGE SCALE GENOMIC DNA]</scope>
    <source>
        <strain evidence="2 3">PP31</strain>
    </source>
</reference>